<accession>A0ABU9HV51</accession>
<evidence type="ECO:0000313" key="3">
    <source>
        <dbReference type="Proteomes" id="UP001464555"/>
    </source>
</evidence>
<reference evidence="2 3" key="1">
    <citation type="submission" date="2024-04" db="EMBL/GenBank/DDBJ databases">
        <title>Flavobacterium sp. DGU11 16S ribosomal RNA gene Genome sequencing and assembly.</title>
        <authorList>
            <person name="Park S."/>
        </authorList>
    </citation>
    <scope>NUCLEOTIDE SEQUENCE [LARGE SCALE GENOMIC DNA]</scope>
    <source>
        <strain evidence="2 3">DGU11</strain>
    </source>
</reference>
<dbReference type="Proteomes" id="UP001464555">
    <property type="component" value="Unassembled WGS sequence"/>
</dbReference>
<organism evidence="2 3">
    <name type="scientific">Flavobacterium arundinis</name>
    <dbReference type="NCBI Taxonomy" id="3139143"/>
    <lineage>
        <taxon>Bacteria</taxon>
        <taxon>Pseudomonadati</taxon>
        <taxon>Bacteroidota</taxon>
        <taxon>Flavobacteriia</taxon>
        <taxon>Flavobacteriales</taxon>
        <taxon>Flavobacteriaceae</taxon>
        <taxon>Flavobacterium</taxon>
    </lineage>
</organism>
<feature type="chain" id="PRO_5046513245" evidence="1">
    <location>
        <begin position="23"/>
        <end position="178"/>
    </location>
</feature>
<dbReference type="RefSeq" id="WP_341696012.1">
    <property type="nucleotide sequence ID" value="NZ_JBBYHR010000002.1"/>
</dbReference>
<gene>
    <name evidence="2" type="ORF">AAEO56_05455</name>
</gene>
<dbReference type="EMBL" id="JBBYHR010000002">
    <property type="protein sequence ID" value="MEL1243699.1"/>
    <property type="molecule type" value="Genomic_DNA"/>
</dbReference>
<comment type="caution">
    <text evidence="2">The sequence shown here is derived from an EMBL/GenBank/DDBJ whole genome shotgun (WGS) entry which is preliminary data.</text>
</comment>
<evidence type="ECO:0000313" key="2">
    <source>
        <dbReference type="EMBL" id="MEL1243699.1"/>
    </source>
</evidence>
<feature type="signal peptide" evidence="1">
    <location>
        <begin position="1"/>
        <end position="22"/>
    </location>
</feature>
<evidence type="ECO:0000256" key="1">
    <source>
        <dbReference type="SAM" id="SignalP"/>
    </source>
</evidence>
<keyword evidence="3" id="KW-1185">Reference proteome</keyword>
<protein>
    <submittedName>
        <fullName evidence="2">Uncharacterized protein</fullName>
    </submittedName>
</protein>
<proteinExistence type="predicted"/>
<name>A0ABU9HV51_9FLAO</name>
<dbReference type="PROSITE" id="PS51257">
    <property type="entry name" value="PROKAR_LIPOPROTEIN"/>
    <property type="match status" value="1"/>
</dbReference>
<keyword evidence="1" id="KW-0732">Signal</keyword>
<sequence length="178" mass="18975">MKTNLLKIGACLLFIATIVACSSDSDINLTDAATPERENRASFWEGEIGVDNGDGDIQITADKSAIIANFEDILQKEGNATTLESLKIVKKPALNDPSNIGYMLIGADGRNISIGVMLIRNGSGSLSLDEAFDVIKTTSCRGCASGCNLEYLYVNGKKVPICNENGCISDCTKTETEL</sequence>